<dbReference type="PROSITE" id="PS00136">
    <property type="entry name" value="SUBTILASE_ASP"/>
    <property type="match status" value="1"/>
</dbReference>
<dbReference type="GO" id="GO:0004252">
    <property type="term" value="F:serine-type endopeptidase activity"/>
    <property type="evidence" value="ECO:0007669"/>
    <property type="project" value="UniProtKB-UniRule"/>
</dbReference>
<evidence type="ECO:0000256" key="4">
    <source>
        <dbReference type="ARBA" id="ARBA00022825"/>
    </source>
</evidence>
<feature type="domain" description="Peptidase S8/S53" evidence="8">
    <location>
        <begin position="152"/>
        <end position="476"/>
    </location>
</feature>
<feature type="active site" description="Charge relay system" evidence="5">
    <location>
        <position position="207"/>
    </location>
</feature>
<dbReference type="InterPro" id="IPR050131">
    <property type="entry name" value="Peptidase_S8_subtilisin-like"/>
</dbReference>
<keyword evidence="4 5" id="KW-0720">Serine protease</keyword>
<dbReference type="Proteomes" id="UP001595898">
    <property type="component" value="Unassembled WGS sequence"/>
</dbReference>
<sequence>MTDDETIDRRTRRTVLGGIGTGIAGSVALSGTGAALDLGDALDGHLAVGDTLVDDDLDLASETFQQVLVVFESNADVARLEALDVEVAIGFDVLPIGYAELPGSLIETVAGWDAVRYVSANYDLEYHNDDARGDTNADAVQAGEGLETGYTGENVHVALVDSGIDGLHPDLESNLAGNYRYVGVPEVQDEPLWWEDVGPVDTDTSGHGTHCAGSVGGTGDRSDGEYTGMAPDADLTMYSAGAGGLLLVFLVSAYDDLLRRQREGEHDIQVVSNSYGPVDDDRPFVPDDPANVATWHAHEAGILPVFSAGNSGPDHGTLNQYAKAPHVLGVAATDADEAVADFSSRGRPQDGSFDADNYDRETAYENLTRRYEGVPADEIAGPLGIYRNGVAAKGEDVMSTLNPADPLNVAEPDGERYYGLMSGTSMSCPVTAGCAALVYDAVVETRGETPAPMDVLVTIEATADETRRDSYTAEAVGAGYVDALAAVERAEADDLAGFDEVDLAPGSAES</sequence>
<dbReference type="InterPro" id="IPR023827">
    <property type="entry name" value="Peptidase_S8_Asp-AS"/>
</dbReference>
<dbReference type="PROSITE" id="PS00137">
    <property type="entry name" value="SUBTILASE_HIS"/>
    <property type="match status" value="1"/>
</dbReference>
<organism evidence="9 10">
    <name type="scientific">Halosolutus amylolyticus</name>
    <dbReference type="NCBI Taxonomy" id="2932267"/>
    <lineage>
        <taxon>Archaea</taxon>
        <taxon>Methanobacteriati</taxon>
        <taxon>Methanobacteriota</taxon>
        <taxon>Stenosarchaea group</taxon>
        <taxon>Halobacteria</taxon>
        <taxon>Halobacteriales</taxon>
        <taxon>Natrialbaceae</taxon>
        <taxon>Halosolutus</taxon>
    </lineage>
</organism>
<protein>
    <submittedName>
        <fullName evidence="9">S8 family serine peptidase</fullName>
    </submittedName>
</protein>
<dbReference type="InterPro" id="IPR036852">
    <property type="entry name" value="Peptidase_S8/S53_dom_sf"/>
</dbReference>
<dbReference type="InterPro" id="IPR023828">
    <property type="entry name" value="Peptidase_S8_Ser-AS"/>
</dbReference>
<dbReference type="PRINTS" id="PR00723">
    <property type="entry name" value="SUBTILISIN"/>
</dbReference>
<dbReference type="InterPro" id="IPR000209">
    <property type="entry name" value="Peptidase_S8/S53_dom"/>
</dbReference>
<evidence type="ECO:0000313" key="10">
    <source>
        <dbReference type="Proteomes" id="UP001595898"/>
    </source>
</evidence>
<evidence type="ECO:0000313" key="9">
    <source>
        <dbReference type="EMBL" id="MFC4543207.1"/>
    </source>
</evidence>
<dbReference type="PROSITE" id="PS51892">
    <property type="entry name" value="SUBTILASE"/>
    <property type="match status" value="1"/>
</dbReference>
<keyword evidence="3 5" id="KW-0378">Hydrolase</keyword>
<dbReference type="PANTHER" id="PTHR43806:SF11">
    <property type="entry name" value="CEREVISIN-RELATED"/>
    <property type="match status" value="1"/>
</dbReference>
<dbReference type="RefSeq" id="WP_250140114.1">
    <property type="nucleotide sequence ID" value="NZ_JALIQP010000002.1"/>
</dbReference>
<comment type="caution">
    <text evidence="9">The sequence shown here is derived from an EMBL/GenBank/DDBJ whole genome shotgun (WGS) entry which is preliminary data.</text>
</comment>
<evidence type="ECO:0000256" key="3">
    <source>
        <dbReference type="ARBA" id="ARBA00022801"/>
    </source>
</evidence>
<accession>A0ABD5PRN6</accession>
<comment type="similarity">
    <text evidence="1 5 6">Belongs to the peptidase S8 family.</text>
</comment>
<feature type="active site" description="Charge relay system" evidence="5">
    <location>
        <position position="425"/>
    </location>
</feature>
<dbReference type="Pfam" id="PF00082">
    <property type="entry name" value="Peptidase_S8"/>
    <property type="match status" value="1"/>
</dbReference>
<dbReference type="InterPro" id="IPR015500">
    <property type="entry name" value="Peptidase_S8_subtilisin-rel"/>
</dbReference>
<dbReference type="EMBL" id="JBHSFA010000007">
    <property type="protein sequence ID" value="MFC4543207.1"/>
    <property type="molecule type" value="Genomic_DNA"/>
</dbReference>
<keyword evidence="2 5" id="KW-0645">Protease</keyword>
<feature type="region of interest" description="Disordered" evidence="7">
    <location>
        <begin position="201"/>
        <end position="224"/>
    </location>
</feature>
<dbReference type="GO" id="GO:0006508">
    <property type="term" value="P:proteolysis"/>
    <property type="evidence" value="ECO:0007669"/>
    <property type="project" value="UniProtKB-KW"/>
</dbReference>
<dbReference type="Gene3D" id="3.40.50.200">
    <property type="entry name" value="Peptidase S8/S53 domain"/>
    <property type="match status" value="1"/>
</dbReference>
<dbReference type="AlphaFoldDB" id="A0ABD5PRN6"/>
<evidence type="ECO:0000259" key="8">
    <source>
        <dbReference type="Pfam" id="PF00082"/>
    </source>
</evidence>
<evidence type="ECO:0000256" key="6">
    <source>
        <dbReference type="RuleBase" id="RU003355"/>
    </source>
</evidence>
<name>A0ABD5PRN6_9EURY</name>
<dbReference type="PROSITE" id="PS00138">
    <property type="entry name" value="SUBTILASE_SER"/>
    <property type="match status" value="1"/>
</dbReference>
<feature type="active site" description="Charge relay system" evidence="5">
    <location>
        <position position="161"/>
    </location>
</feature>
<reference evidence="9 10" key="1">
    <citation type="journal article" date="2019" name="Int. J. Syst. Evol. Microbiol.">
        <title>The Global Catalogue of Microorganisms (GCM) 10K type strain sequencing project: providing services to taxonomists for standard genome sequencing and annotation.</title>
        <authorList>
            <consortium name="The Broad Institute Genomics Platform"/>
            <consortium name="The Broad Institute Genome Sequencing Center for Infectious Disease"/>
            <person name="Wu L."/>
            <person name="Ma J."/>
        </authorList>
    </citation>
    <scope>NUCLEOTIDE SEQUENCE [LARGE SCALE GENOMIC DNA]</scope>
    <source>
        <strain evidence="9 10">WLHS5</strain>
    </source>
</reference>
<dbReference type="InterPro" id="IPR022398">
    <property type="entry name" value="Peptidase_S8_His-AS"/>
</dbReference>
<evidence type="ECO:0000256" key="1">
    <source>
        <dbReference type="ARBA" id="ARBA00011073"/>
    </source>
</evidence>
<gene>
    <name evidence="9" type="ORF">ACFO5R_14855</name>
</gene>
<evidence type="ECO:0000256" key="5">
    <source>
        <dbReference type="PROSITE-ProRule" id="PRU01240"/>
    </source>
</evidence>
<evidence type="ECO:0000256" key="2">
    <source>
        <dbReference type="ARBA" id="ARBA00022670"/>
    </source>
</evidence>
<proteinExistence type="inferred from homology"/>
<dbReference type="PANTHER" id="PTHR43806">
    <property type="entry name" value="PEPTIDASE S8"/>
    <property type="match status" value="1"/>
</dbReference>
<evidence type="ECO:0000256" key="7">
    <source>
        <dbReference type="SAM" id="MobiDB-lite"/>
    </source>
</evidence>
<dbReference type="SUPFAM" id="SSF52743">
    <property type="entry name" value="Subtilisin-like"/>
    <property type="match status" value="1"/>
</dbReference>
<keyword evidence="10" id="KW-1185">Reference proteome</keyword>